<dbReference type="Proteomes" id="UP000472240">
    <property type="component" value="Chromosome 9"/>
</dbReference>
<dbReference type="InterPro" id="IPR007397">
    <property type="entry name" value="F-box-assoc_dom"/>
</dbReference>
<dbReference type="GO" id="GO:0030246">
    <property type="term" value="F:carbohydrate binding"/>
    <property type="evidence" value="ECO:0007669"/>
    <property type="project" value="Ensembl"/>
</dbReference>
<dbReference type="PANTHER" id="PTHR12125">
    <property type="entry name" value="F-BOX ONLY PROTEIN 6-LIKE PROTEIN"/>
    <property type="match status" value="1"/>
</dbReference>
<dbReference type="SUPFAM" id="SSF81383">
    <property type="entry name" value="F-box domain"/>
    <property type="match status" value="1"/>
</dbReference>
<evidence type="ECO:0000259" key="4">
    <source>
        <dbReference type="PROSITE" id="PS51114"/>
    </source>
</evidence>
<dbReference type="GO" id="GO:0031146">
    <property type="term" value="P:SCF-dependent proteasomal ubiquitin-dependent protein catabolic process"/>
    <property type="evidence" value="ECO:0007669"/>
    <property type="project" value="Ensembl"/>
</dbReference>
<dbReference type="AlphaFoldDB" id="A0A671FIQ9"/>
<dbReference type="SUPFAM" id="SSF49785">
    <property type="entry name" value="Galactose-binding domain-like"/>
    <property type="match status" value="1"/>
</dbReference>
<name>A0A671FIQ9_RHIFE</name>
<reference evidence="6 7" key="1">
    <citation type="journal article" date="2015" name="Annu Rev Anim Biosci">
        <title>The Genome 10K Project: a way forward.</title>
        <authorList>
            <person name="Koepfli K.P."/>
            <person name="Paten B."/>
            <person name="O'Brien S.J."/>
            <person name="Koepfli K.P."/>
            <person name="Paten B."/>
            <person name="Antunes A."/>
            <person name="Belov K."/>
            <person name="Bustamante C."/>
            <person name="Castoe T.A."/>
            <person name="Clawson H."/>
            <person name="Crawford A.J."/>
            <person name="Diekhans M."/>
            <person name="Distel D."/>
            <person name="Durbin R."/>
            <person name="Earl D."/>
            <person name="Fujita M.K."/>
            <person name="Gamble T."/>
            <person name="Georges A."/>
            <person name="Gemmell N."/>
            <person name="Gilbert M.T."/>
            <person name="Graves J.M."/>
            <person name="Green R.E."/>
            <person name="Hickey G."/>
            <person name="Jarvis E.D."/>
            <person name="Johnson W."/>
            <person name="Komissarov A."/>
            <person name="Korf I."/>
            <person name="Kuhn R."/>
            <person name="Larkin D.M."/>
            <person name="Lewin H."/>
            <person name="Lopez J.V."/>
            <person name="Ma J."/>
            <person name="Marques-Bonet T."/>
            <person name="Miller W."/>
            <person name="Murphy R."/>
            <person name="Pevzner P."/>
            <person name="Shapiro B."/>
            <person name="Steiner C."/>
            <person name="Tamazian G."/>
            <person name="Venkatesh B."/>
            <person name="Wang J."/>
            <person name="Wayne R."/>
            <person name="Wiley E."/>
            <person name="Yang H."/>
            <person name="Zhang G."/>
            <person name="Haussler D."/>
            <person name="Ryder O."/>
            <person name="O'Brien S.J."/>
        </authorList>
    </citation>
    <scope>NUCLEOTIDE SEQUENCE</scope>
</reference>
<reference evidence="5 8" key="4">
    <citation type="journal article" date="2020" name="Nature">
        <title>Six reference-quality genomes reveal evolution of bat adaptations.</title>
        <authorList>
            <person name="Jebb D."/>
            <person name="Huang Z."/>
            <person name="Pippel M."/>
            <person name="Hughes G.M."/>
            <person name="Lavrichenko K."/>
            <person name="Devanna P."/>
            <person name="Winkler S."/>
            <person name="Jermiin L.S."/>
            <person name="Skirmuntt E.C."/>
            <person name="Katzourakis A."/>
            <person name="Burkitt-Gray L."/>
            <person name="Ray D.A."/>
            <person name="Sullivan K.A.M."/>
            <person name="Roscito J.G."/>
            <person name="Kirilenko B.M."/>
            <person name="Davalos L.M."/>
            <person name="Corthals A.P."/>
            <person name="Power M.L."/>
            <person name="Jones G."/>
            <person name="Ransome R.D."/>
            <person name="Dechmann D.K.N."/>
            <person name="Locatelli A.G."/>
            <person name="Puechmaille S.J."/>
            <person name="Fedrigo O."/>
            <person name="Jarvis E.D."/>
            <person name="Hiller M."/>
            <person name="Vernes S.C."/>
            <person name="Myers E.W."/>
            <person name="Teeling E.C."/>
        </authorList>
    </citation>
    <scope>NUCLEOTIDE SEQUENCE [LARGE SCALE GENOMIC DNA]</scope>
    <source>
        <strain evidence="5">MRhiFer1</strain>
        <tissue evidence="5">Lung</tissue>
    </source>
</reference>
<evidence type="ECO:0000313" key="5">
    <source>
        <dbReference type="EMBL" id="KAF6344541.1"/>
    </source>
</evidence>
<organism evidence="6 7">
    <name type="scientific">Rhinolophus ferrumequinum</name>
    <name type="common">Greater horseshoe bat</name>
    <dbReference type="NCBI Taxonomy" id="59479"/>
    <lineage>
        <taxon>Eukaryota</taxon>
        <taxon>Metazoa</taxon>
        <taxon>Chordata</taxon>
        <taxon>Craniata</taxon>
        <taxon>Vertebrata</taxon>
        <taxon>Euteleostomi</taxon>
        <taxon>Mammalia</taxon>
        <taxon>Eutheria</taxon>
        <taxon>Laurasiatheria</taxon>
        <taxon>Chiroptera</taxon>
        <taxon>Yinpterochiroptera</taxon>
        <taxon>Rhinolophoidea</taxon>
        <taxon>Rhinolophidae</taxon>
        <taxon>Rhinolophinae</taxon>
        <taxon>Rhinolophus</taxon>
    </lineage>
</organism>
<dbReference type="InterPro" id="IPR001810">
    <property type="entry name" value="F-box_dom"/>
</dbReference>
<dbReference type="GO" id="GO:0061630">
    <property type="term" value="F:ubiquitin protein ligase activity"/>
    <property type="evidence" value="ECO:0007669"/>
    <property type="project" value="Ensembl"/>
</dbReference>
<evidence type="ECO:0000313" key="7">
    <source>
        <dbReference type="Proteomes" id="UP000472240"/>
    </source>
</evidence>
<gene>
    <name evidence="6" type="primary">FBXO6</name>
    <name evidence="5" type="ORF">mRhiFer1_005097</name>
</gene>
<dbReference type="PROSITE" id="PS50181">
    <property type="entry name" value="FBOX"/>
    <property type="match status" value="1"/>
</dbReference>
<feature type="domain" description="F-box" evidence="3">
    <location>
        <begin position="3"/>
        <end position="49"/>
    </location>
</feature>
<dbReference type="FunFam" id="1.20.1280.50:FF:000002">
    <property type="entry name" value="F-box only protein 44"/>
    <property type="match status" value="1"/>
</dbReference>
<dbReference type="GO" id="GO:0036503">
    <property type="term" value="P:ERAD pathway"/>
    <property type="evidence" value="ECO:0007669"/>
    <property type="project" value="Ensembl"/>
</dbReference>
<dbReference type="SMART" id="SM00256">
    <property type="entry name" value="FBOX"/>
    <property type="match status" value="1"/>
</dbReference>
<dbReference type="CDD" id="cd22168">
    <property type="entry name" value="F-box_FBXO6-like"/>
    <property type="match status" value="1"/>
</dbReference>
<dbReference type="PROSITE" id="PS51114">
    <property type="entry name" value="FBA"/>
    <property type="match status" value="1"/>
</dbReference>
<feature type="domain" description="FBA" evidence="4">
    <location>
        <begin position="70"/>
        <end position="251"/>
    </location>
</feature>
<dbReference type="Pfam" id="PF12937">
    <property type="entry name" value="F-box-like"/>
    <property type="match status" value="1"/>
</dbReference>
<reference evidence="6" key="5">
    <citation type="submission" date="2025-05" db="UniProtKB">
        <authorList>
            <consortium name="Ensembl"/>
        </authorList>
    </citation>
    <scope>IDENTIFICATION</scope>
</reference>
<dbReference type="InterPro" id="IPR036047">
    <property type="entry name" value="F-box-like_dom_sf"/>
</dbReference>
<dbReference type="InterPro" id="IPR039752">
    <property type="entry name" value="F-box_only"/>
</dbReference>
<dbReference type="Gene3D" id="2.60.120.260">
    <property type="entry name" value="Galactose-binding domain-like"/>
    <property type="match status" value="1"/>
</dbReference>
<evidence type="ECO:0000256" key="2">
    <source>
        <dbReference type="ARBA" id="ARBA00022786"/>
    </source>
</evidence>
<protein>
    <submittedName>
        <fullName evidence="5 6">F-box protein 6</fullName>
    </submittedName>
</protein>
<dbReference type="Proteomes" id="UP000585614">
    <property type="component" value="Unassembled WGS sequence"/>
</dbReference>
<keyword evidence="7" id="KW-1185">Reference proteome</keyword>
<evidence type="ECO:0000313" key="8">
    <source>
        <dbReference type="Proteomes" id="UP000585614"/>
    </source>
</evidence>
<reference evidence="6 7" key="2">
    <citation type="journal article" date="2018" name="Annu Rev Anim Biosci">
        <title>Bat Biology, Genomes, and the Bat1K Project: To Generate Chromosome-Level Genomes for All Living Bat Species.</title>
        <authorList>
            <person name="Teeling E.C."/>
            <person name="Vernes S.C."/>
            <person name="Davalos L.M."/>
            <person name="Ray D.A."/>
            <person name="Gilbert M.T.P."/>
            <person name="Myers E."/>
        </authorList>
    </citation>
    <scope>NUCLEOTIDE SEQUENCE</scope>
</reference>
<dbReference type="OMA" id="HIFFQHG"/>
<dbReference type="EMBL" id="JACAGC010000009">
    <property type="protein sequence ID" value="KAF6344541.1"/>
    <property type="molecule type" value="Genomic_DNA"/>
</dbReference>
<keyword evidence="2" id="KW-0833">Ubl conjugation pathway</keyword>
<dbReference type="InterPro" id="IPR008979">
    <property type="entry name" value="Galactose-bd-like_sf"/>
</dbReference>
<dbReference type="GO" id="GO:0044322">
    <property type="term" value="C:endoplasmic reticulum quality control compartment"/>
    <property type="evidence" value="ECO:0007669"/>
    <property type="project" value="Ensembl"/>
</dbReference>
<dbReference type="GO" id="GO:0019005">
    <property type="term" value="C:SCF ubiquitin ligase complex"/>
    <property type="evidence" value="ECO:0007669"/>
    <property type="project" value="Ensembl"/>
</dbReference>
<dbReference type="Ensembl" id="ENSRFET00010025715.1">
    <property type="protein sequence ID" value="ENSRFEP00010023644.1"/>
    <property type="gene ID" value="ENSRFEG00010015823.1"/>
</dbReference>
<evidence type="ECO:0000313" key="6">
    <source>
        <dbReference type="Ensembl" id="ENSRFEP00010023644.1"/>
    </source>
</evidence>
<dbReference type="Pfam" id="PF04300">
    <property type="entry name" value="FBA"/>
    <property type="match status" value="1"/>
</dbReference>
<dbReference type="PANTHER" id="PTHR12125:SF12">
    <property type="entry name" value="F-BOX ONLY PROTEIN 6"/>
    <property type="match status" value="1"/>
</dbReference>
<dbReference type="OrthoDB" id="1107553at2759"/>
<comment type="pathway">
    <text evidence="1">Protein modification; protein ubiquitination.</text>
</comment>
<dbReference type="SMART" id="SM01198">
    <property type="entry name" value="FBA"/>
    <property type="match status" value="1"/>
</dbReference>
<evidence type="ECO:0000259" key="3">
    <source>
        <dbReference type="PROSITE" id="PS50181"/>
    </source>
</evidence>
<reference evidence="6 7" key="3">
    <citation type="submission" date="2018-12" db="EMBL/GenBank/DDBJ databases">
        <title>G10K-VGP greater horseshoe bat female genome, primary haplotype.</title>
        <authorList>
            <person name="Teeling E."/>
            <person name="Myers G."/>
            <person name="Vernes S."/>
            <person name="Pippel M."/>
            <person name="Winkler S."/>
            <person name="Fedrigo O."/>
            <person name="Rhie A."/>
            <person name="Koren S."/>
            <person name="Phillippy A."/>
            <person name="Lewin H."/>
            <person name="Damas J."/>
            <person name="Howe K."/>
            <person name="Mountcastle J."/>
            <person name="Jarvis E.D."/>
        </authorList>
    </citation>
    <scope>NUCLEOTIDE SEQUENCE [LARGE SCALE GENOMIC DNA]</scope>
</reference>
<dbReference type="GeneTree" id="ENSGT00940000159980"/>
<evidence type="ECO:0000256" key="1">
    <source>
        <dbReference type="ARBA" id="ARBA00004906"/>
    </source>
</evidence>
<proteinExistence type="predicted"/>
<dbReference type="FunFam" id="2.60.120.260:FF:000012">
    <property type="entry name" value="F-box only protein 2"/>
    <property type="match status" value="1"/>
</dbReference>
<sequence>MALLSINELPENILLEVFTHVPACQLLRYRPVCSLWRDLIDVATLWKRKCLREGFITEDWDEPVADWKIFFFLCSLRRNLLRNPCAEENMMSWRIDSNGGHRWKVESIPGDHGTSFPDPRVKKYFVTSFESCLKSQLVDLKAEGYWKELMDTVRPDITVTDWFAARADCGCIYTIRVQLLSADYIVLASFEPPPVTIEQWSDARWTEVSHTFSDYPPGVRYVLFQHGGKDTQYWAGWYGPRVTNSSIVISPKMTRNAAPSTTQPETT</sequence>
<dbReference type="Gene3D" id="1.20.1280.50">
    <property type="match status" value="1"/>
</dbReference>
<accession>A0A671FIQ9</accession>
<dbReference type="GO" id="GO:0006516">
    <property type="term" value="P:glycoprotein catabolic process"/>
    <property type="evidence" value="ECO:0007669"/>
    <property type="project" value="Ensembl"/>
</dbReference>